<keyword evidence="1" id="KW-0812">Transmembrane</keyword>
<organism evidence="2 3">
    <name type="scientific">Candidatus Agrococcus pullicola</name>
    <dbReference type="NCBI Taxonomy" id="2838429"/>
    <lineage>
        <taxon>Bacteria</taxon>
        <taxon>Bacillati</taxon>
        <taxon>Actinomycetota</taxon>
        <taxon>Actinomycetes</taxon>
        <taxon>Micrococcales</taxon>
        <taxon>Microbacteriaceae</taxon>
        <taxon>Agrococcus</taxon>
    </lineage>
</organism>
<keyword evidence="1" id="KW-0472">Membrane</keyword>
<protein>
    <submittedName>
        <fullName evidence="2">Uncharacterized protein</fullName>
    </submittedName>
</protein>
<comment type="caution">
    <text evidence="2">The sequence shown here is derived from an EMBL/GenBank/DDBJ whole genome shotgun (WGS) entry which is preliminary data.</text>
</comment>
<dbReference type="AlphaFoldDB" id="A0A9D1YVS3"/>
<feature type="transmembrane region" description="Helical" evidence="1">
    <location>
        <begin position="12"/>
        <end position="32"/>
    </location>
</feature>
<keyword evidence="1" id="KW-1133">Transmembrane helix</keyword>
<proteinExistence type="predicted"/>
<accession>A0A9D1YVS3</accession>
<reference evidence="2" key="1">
    <citation type="journal article" date="2021" name="PeerJ">
        <title>Extensive microbial diversity within the chicken gut microbiome revealed by metagenomics and culture.</title>
        <authorList>
            <person name="Gilroy R."/>
            <person name="Ravi A."/>
            <person name="Getino M."/>
            <person name="Pursley I."/>
            <person name="Horton D.L."/>
            <person name="Alikhan N.F."/>
            <person name="Baker D."/>
            <person name="Gharbi K."/>
            <person name="Hall N."/>
            <person name="Watson M."/>
            <person name="Adriaenssens E.M."/>
            <person name="Foster-Nyarko E."/>
            <person name="Jarju S."/>
            <person name="Secka A."/>
            <person name="Antonio M."/>
            <person name="Oren A."/>
            <person name="Chaudhuri R.R."/>
            <person name="La Ragione R."/>
            <person name="Hildebrand F."/>
            <person name="Pallen M.J."/>
        </authorList>
    </citation>
    <scope>NUCLEOTIDE SEQUENCE</scope>
    <source>
        <strain evidence="2">ChiGjej1B1-98</strain>
    </source>
</reference>
<feature type="transmembrane region" description="Helical" evidence="1">
    <location>
        <begin position="52"/>
        <end position="69"/>
    </location>
</feature>
<reference evidence="2" key="2">
    <citation type="submission" date="2021-04" db="EMBL/GenBank/DDBJ databases">
        <authorList>
            <person name="Gilroy R."/>
        </authorList>
    </citation>
    <scope>NUCLEOTIDE SEQUENCE</scope>
    <source>
        <strain evidence="2">ChiGjej1B1-98</strain>
    </source>
</reference>
<evidence type="ECO:0000313" key="2">
    <source>
        <dbReference type="EMBL" id="HIY65895.1"/>
    </source>
</evidence>
<sequence length="159" mass="17071">MEHRFTYRSKSVNLVASLILGIALPIGGVWGLSTGTLLGRRGATFSPEVSTAIFVVIILAGVGLLVYGLRLTLAGKREVVVTPTYLELPTSPSSRRIVQVPTDTITNVVVQNDTMSGRVLTVVHGNRQSVKLAKFAFDNAQAFEDCHAAIDTVLRAKHG</sequence>
<evidence type="ECO:0000256" key="1">
    <source>
        <dbReference type="SAM" id="Phobius"/>
    </source>
</evidence>
<dbReference type="EMBL" id="DXDC01000188">
    <property type="protein sequence ID" value="HIY65895.1"/>
    <property type="molecule type" value="Genomic_DNA"/>
</dbReference>
<dbReference type="Proteomes" id="UP000824005">
    <property type="component" value="Unassembled WGS sequence"/>
</dbReference>
<name>A0A9D1YVS3_9MICO</name>
<evidence type="ECO:0000313" key="3">
    <source>
        <dbReference type="Proteomes" id="UP000824005"/>
    </source>
</evidence>
<gene>
    <name evidence="2" type="ORF">H9830_06425</name>
</gene>